<keyword evidence="1" id="KW-1133">Transmembrane helix</keyword>
<organism evidence="2 3">
    <name type="scientific">Snodgrassella communis</name>
    <dbReference type="NCBI Taxonomy" id="2946699"/>
    <lineage>
        <taxon>Bacteria</taxon>
        <taxon>Pseudomonadati</taxon>
        <taxon>Pseudomonadota</taxon>
        <taxon>Betaproteobacteria</taxon>
        <taxon>Neisseriales</taxon>
        <taxon>Neisseriaceae</taxon>
        <taxon>Snodgrassella</taxon>
    </lineage>
</organism>
<protein>
    <submittedName>
        <fullName evidence="2">Uncharacterized protein</fullName>
    </submittedName>
</protein>
<accession>A0A836MQM0</accession>
<comment type="caution">
    <text evidence="2">The sequence shown here is derived from an EMBL/GenBank/DDBJ whole genome shotgun (WGS) entry which is preliminary data.</text>
</comment>
<keyword evidence="1" id="KW-0472">Membrane</keyword>
<gene>
    <name evidence="2" type="ORF">SALWKB29_1532</name>
</gene>
<dbReference type="EMBL" id="JFZV01000007">
    <property type="protein sequence ID" value="KDN14443.1"/>
    <property type="molecule type" value="Genomic_DNA"/>
</dbReference>
<sequence>MDKLESNLRVIKNTLGVFGIIGNVIGTIIIIFYCCTIRFFPVGLSVGDVLFCLCIFAIFGTLYIVFIGILYLANKLFLFRFFFKKKINKIPNCVNFYEAQKSYLSFAIYANLFILLCTFFVWVESGNLISSLIFCLTTYLAVGFIGWLETLIFQWEENKILNKYGLSEKYDRRLYFYIRNIKISSKFLFRTGICIIPLIVVSGIYVGLTNITLSLIGVRQSDVTIYVDKNYQHLFYNSENKDYFDKINCSSACQLEHVNILMTNIGTKTKFQIPAKSIHNTTDSPIEFEVPNEAIKGIRNK</sequence>
<keyword evidence="1" id="KW-0812">Transmembrane</keyword>
<feature type="transmembrane region" description="Helical" evidence="1">
    <location>
        <begin position="103"/>
        <end position="123"/>
    </location>
</feature>
<reference evidence="2 3" key="1">
    <citation type="submission" date="2014-03" db="EMBL/GenBank/DDBJ databases">
        <title>The genomes of two eusocial bee gut symbionts.</title>
        <authorList>
            <person name="Kwong W.K."/>
            <person name="Engel P."/>
            <person name="Koch H."/>
            <person name="Moran N.A."/>
        </authorList>
    </citation>
    <scope>NUCLEOTIDE SEQUENCE [LARGE SCALE GENOMIC DNA]</scope>
    <source>
        <strain evidence="3">wkB29</strain>
    </source>
</reference>
<dbReference type="RefSeq" id="WP_037491367.1">
    <property type="nucleotide sequence ID" value="NZ_JFZV01000007.1"/>
</dbReference>
<evidence type="ECO:0000313" key="3">
    <source>
        <dbReference type="Proteomes" id="UP000027170"/>
    </source>
</evidence>
<feature type="transmembrane region" description="Helical" evidence="1">
    <location>
        <begin position="15"/>
        <end position="35"/>
    </location>
</feature>
<dbReference type="AlphaFoldDB" id="A0A836MQM0"/>
<feature type="transmembrane region" description="Helical" evidence="1">
    <location>
        <begin position="129"/>
        <end position="153"/>
    </location>
</feature>
<keyword evidence="3" id="KW-1185">Reference proteome</keyword>
<evidence type="ECO:0000256" key="1">
    <source>
        <dbReference type="SAM" id="Phobius"/>
    </source>
</evidence>
<name>A0A836MQM0_9NEIS</name>
<dbReference type="Proteomes" id="UP000027170">
    <property type="component" value="Unassembled WGS sequence"/>
</dbReference>
<dbReference type="OrthoDB" id="9902241at2"/>
<proteinExistence type="predicted"/>
<evidence type="ECO:0000313" key="2">
    <source>
        <dbReference type="EMBL" id="KDN14443.1"/>
    </source>
</evidence>
<feature type="transmembrane region" description="Helical" evidence="1">
    <location>
        <begin position="187"/>
        <end position="208"/>
    </location>
</feature>